<protein>
    <submittedName>
        <fullName evidence="2">Uncharacterized protein</fullName>
    </submittedName>
</protein>
<dbReference type="AlphaFoldDB" id="A0A6A6S0P8"/>
<accession>A0A6A6S0P8</accession>
<proteinExistence type="predicted"/>
<evidence type="ECO:0000256" key="1">
    <source>
        <dbReference type="SAM" id="MobiDB-lite"/>
    </source>
</evidence>
<gene>
    <name evidence="2" type="ORF">P280DRAFT_468745</name>
</gene>
<organism evidence="2 3">
    <name type="scientific">Massarina eburnea CBS 473.64</name>
    <dbReference type="NCBI Taxonomy" id="1395130"/>
    <lineage>
        <taxon>Eukaryota</taxon>
        <taxon>Fungi</taxon>
        <taxon>Dikarya</taxon>
        <taxon>Ascomycota</taxon>
        <taxon>Pezizomycotina</taxon>
        <taxon>Dothideomycetes</taxon>
        <taxon>Pleosporomycetidae</taxon>
        <taxon>Pleosporales</taxon>
        <taxon>Massarineae</taxon>
        <taxon>Massarinaceae</taxon>
        <taxon>Massarina</taxon>
    </lineage>
</organism>
<dbReference type="Proteomes" id="UP000799753">
    <property type="component" value="Unassembled WGS sequence"/>
</dbReference>
<sequence>MRELEARNAAQCNTTFPSSSSQPSIPAVPTVLTVLTCRNSSALEAEYVPSSSFTPINRPVPYGGSSQLPSPTSPVFATSRVARRRRHNPALVEHLGLGRETVPSRLDLIAPASAPADTPQTPPRGRKRGQKKHDGNFSTSEDMGKTKPPKQRRVSDGMRVTKPVSRNTVRKADAVSLQTPIDSSMLEASQVQATRPTPQKRISTKRKISTRSEDLMADAEFDDIFSLIDLDDSTMLLPTPDLTEAASSPPKDIVRAMPDNRSLRSRSRKFVSPVTPKTQALAQKTRDAQSRKPIVRGPFPAAVRDRSPIIGLSPGLLLRTCFRTGEAIFQASQATKHGQRVLFELYARILSSHRDETKQHFVFADLFHGKPPYIKGVYEAAIWKQVELYNYDSARLLKKEAMCRCIGEIKRNGKEWILNIHNIWEATWEDVEWVEGIINA</sequence>
<feature type="region of interest" description="Disordered" evidence="1">
    <location>
        <begin position="112"/>
        <end position="160"/>
    </location>
</feature>
<feature type="region of interest" description="Disordered" evidence="1">
    <location>
        <begin position="187"/>
        <end position="208"/>
    </location>
</feature>
<reference evidence="2" key="1">
    <citation type="journal article" date="2020" name="Stud. Mycol.">
        <title>101 Dothideomycetes genomes: a test case for predicting lifestyles and emergence of pathogens.</title>
        <authorList>
            <person name="Haridas S."/>
            <person name="Albert R."/>
            <person name="Binder M."/>
            <person name="Bloem J."/>
            <person name="Labutti K."/>
            <person name="Salamov A."/>
            <person name="Andreopoulos B."/>
            <person name="Baker S."/>
            <person name="Barry K."/>
            <person name="Bills G."/>
            <person name="Bluhm B."/>
            <person name="Cannon C."/>
            <person name="Castanera R."/>
            <person name="Culley D."/>
            <person name="Daum C."/>
            <person name="Ezra D."/>
            <person name="Gonzalez J."/>
            <person name="Henrissat B."/>
            <person name="Kuo A."/>
            <person name="Liang C."/>
            <person name="Lipzen A."/>
            <person name="Lutzoni F."/>
            <person name="Magnuson J."/>
            <person name="Mondo S."/>
            <person name="Nolan M."/>
            <person name="Ohm R."/>
            <person name="Pangilinan J."/>
            <person name="Park H.-J."/>
            <person name="Ramirez L."/>
            <person name="Alfaro M."/>
            <person name="Sun H."/>
            <person name="Tritt A."/>
            <person name="Yoshinaga Y."/>
            <person name="Zwiers L.-H."/>
            <person name="Turgeon B."/>
            <person name="Goodwin S."/>
            <person name="Spatafora J."/>
            <person name="Crous P."/>
            <person name="Grigoriev I."/>
        </authorList>
    </citation>
    <scope>NUCLEOTIDE SEQUENCE</scope>
    <source>
        <strain evidence="2">CBS 473.64</strain>
    </source>
</reference>
<feature type="region of interest" description="Disordered" evidence="1">
    <location>
        <begin position="1"/>
        <end position="25"/>
    </location>
</feature>
<evidence type="ECO:0000313" key="2">
    <source>
        <dbReference type="EMBL" id="KAF2641075.1"/>
    </source>
</evidence>
<name>A0A6A6S0P8_9PLEO</name>
<evidence type="ECO:0000313" key="3">
    <source>
        <dbReference type="Proteomes" id="UP000799753"/>
    </source>
</evidence>
<feature type="compositionally biased region" description="Polar residues" evidence="1">
    <location>
        <begin position="187"/>
        <end position="201"/>
    </location>
</feature>
<dbReference type="EMBL" id="MU006783">
    <property type="protein sequence ID" value="KAF2641075.1"/>
    <property type="molecule type" value="Genomic_DNA"/>
</dbReference>
<feature type="compositionally biased region" description="Polar residues" evidence="1">
    <location>
        <begin position="10"/>
        <end position="24"/>
    </location>
</feature>
<dbReference type="OrthoDB" id="5397183at2759"/>
<keyword evidence="3" id="KW-1185">Reference proteome</keyword>